<keyword evidence="2" id="KW-0378">Hydrolase</keyword>
<gene>
    <name evidence="7" type="ORF">H9717_06000</name>
</gene>
<dbReference type="GO" id="GO:0016787">
    <property type="term" value="F:hydrolase activity"/>
    <property type="evidence" value="ECO:0007669"/>
    <property type="project" value="UniProtKB-KW"/>
</dbReference>
<dbReference type="AlphaFoldDB" id="A0A9D2KZI6"/>
<dbReference type="InterPro" id="IPR001650">
    <property type="entry name" value="Helicase_C-like"/>
</dbReference>
<feature type="domain" description="Helicase ATP-binding" evidence="5">
    <location>
        <begin position="28"/>
        <end position="206"/>
    </location>
</feature>
<evidence type="ECO:0000259" key="6">
    <source>
        <dbReference type="PROSITE" id="PS51194"/>
    </source>
</evidence>
<dbReference type="Pfam" id="PF00271">
    <property type="entry name" value="Helicase_C"/>
    <property type="match status" value="1"/>
</dbReference>
<evidence type="ECO:0000256" key="2">
    <source>
        <dbReference type="ARBA" id="ARBA00022801"/>
    </source>
</evidence>
<name>A0A9D2KZI6_9FIRM</name>
<dbReference type="InterPro" id="IPR014001">
    <property type="entry name" value="Helicase_ATP-bd"/>
</dbReference>
<dbReference type="SMART" id="SM00490">
    <property type="entry name" value="HELICc"/>
    <property type="match status" value="1"/>
</dbReference>
<evidence type="ECO:0000313" key="8">
    <source>
        <dbReference type="Proteomes" id="UP000886858"/>
    </source>
</evidence>
<keyword evidence="3 7" id="KW-0347">Helicase</keyword>
<evidence type="ECO:0000256" key="4">
    <source>
        <dbReference type="ARBA" id="ARBA00022840"/>
    </source>
</evidence>
<dbReference type="InterPro" id="IPR006935">
    <property type="entry name" value="Helicase/UvrB_N"/>
</dbReference>
<reference evidence="7" key="1">
    <citation type="journal article" date="2021" name="PeerJ">
        <title>Extensive microbial diversity within the chicken gut microbiome revealed by metagenomics and culture.</title>
        <authorList>
            <person name="Gilroy R."/>
            <person name="Ravi A."/>
            <person name="Getino M."/>
            <person name="Pursley I."/>
            <person name="Horton D.L."/>
            <person name="Alikhan N.F."/>
            <person name="Baker D."/>
            <person name="Gharbi K."/>
            <person name="Hall N."/>
            <person name="Watson M."/>
            <person name="Adriaenssens E.M."/>
            <person name="Foster-Nyarko E."/>
            <person name="Jarju S."/>
            <person name="Secka A."/>
            <person name="Antonio M."/>
            <person name="Oren A."/>
            <person name="Chaudhuri R.R."/>
            <person name="La Ragione R."/>
            <person name="Hildebrand F."/>
            <person name="Pallen M.J."/>
        </authorList>
    </citation>
    <scope>NUCLEOTIDE SEQUENCE</scope>
    <source>
        <strain evidence="7">CHK179-7159</strain>
    </source>
</reference>
<feature type="domain" description="Helicase C-terminal" evidence="6">
    <location>
        <begin position="313"/>
        <end position="476"/>
    </location>
</feature>
<evidence type="ECO:0000256" key="1">
    <source>
        <dbReference type="ARBA" id="ARBA00022741"/>
    </source>
</evidence>
<dbReference type="PANTHER" id="PTHR11274">
    <property type="entry name" value="RAD25/XP-B DNA REPAIR HELICASE"/>
    <property type="match status" value="1"/>
</dbReference>
<dbReference type="SUPFAM" id="SSF52540">
    <property type="entry name" value="P-loop containing nucleoside triphosphate hydrolases"/>
    <property type="match status" value="1"/>
</dbReference>
<proteinExistence type="predicted"/>
<sequence>MLEFQKRADVGGGRWKMDLYPWQEDCLKRWFGNHGRGIVQAATGAGKTRLALAAAYRLQKKLQYRLKVKIVVPTGALMRQWNRSLREFSAAADGAGSDPADWQREIGMRGSGFKSDPDRRYMIYVINSARYELARQILADLRNGDAVLLIADECHRYESGQNRLIFEFLPYIEAYRERFFSLGLTATLPSGQAYSYLASVLGRKIYSYGMSRAASLQSVCPYDVFHVALSFQEEESAEYREITDRMSVLYRRLLRYVPVLRNMGQKERFELLRALAADREPLIADAASQYIRLSFKRKSLVCLASARIECACELVKLLPFHEKILIFGERVSQADELYRLLEKWEPGRIGRYHSQMGRQANRSALERFSTGEIRILIACKALDEGLDVPDASIGIILSGTSVQRQRIQRLGRILRKSEGKDRASLYYLHMADTAEDVCFLPDSGEGHVTELEYLSGVRRFLNPPYDEAAAEMLDSMQKKGLRQEKTGELKRCLRLGSVRADWLRELGEIDEKLRRARHNSEKNYWLCMKGLAGGRK</sequence>
<organism evidence="7 8">
    <name type="scientific">Candidatus Eisenbergiella merdipullorum</name>
    <dbReference type="NCBI Taxonomy" id="2838553"/>
    <lineage>
        <taxon>Bacteria</taxon>
        <taxon>Bacillati</taxon>
        <taxon>Bacillota</taxon>
        <taxon>Clostridia</taxon>
        <taxon>Lachnospirales</taxon>
        <taxon>Lachnospiraceae</taxon>
        <taxon>Eisenbergiella</taxon>
    </lineage>
</organism>
<evidence type="ECO:0000313" key="7">
    <source>
        <dbReference type="EMBL" id="HJA92653.1"/>
    </source>
</evidence>
<evidence type="ECO:0000259" key="5">
    <source>
        <dbReference type="PROSITE" id="PS51192"/>
    </source>
</evidence>
<dbReference type="EMBL" id="DWYY01000061">
    <property type="protein sequence ID" value="HJA92653.1"/>
    <property type="molecule type" value="Genomic_DNA"/>
</dbReference>
<dbReference type="SMART" id="SM00487">
    <property type="entry name" value="DEXDc"/>
    <property type="match status" value="1"/>
</dbReference>
<dbReference type="PROSITE" id="PS51194">
    <property type="entry name" value="HELICASE_CTER"/>
    <property type="match status" value="1"/>
</dbReference>
<comment type="caution">
    <text evidence="7">The sequence shown here is derived from an EMBL/GenBank/DDBJ whole genome shotgun (WGS) entry which is preliminary data.</text>
</comment>
<dbReference type="Gene3D" id="3.40.50.300">
    <property type="entry name" value="P-loop containing nucleotide triphosphate hydrolases"/>
    <property type="match status" value="2"/>
</dbReference>
<dbReference type="GO" id="GO:0003677">
    <property type="term" value="F:DNA binding"/>
    <property type="evidence" value="ECO:0007669"/>
    <property type="project" value="InterPro"/>
</dbReference>
<dbReference type="PROSITE" id="PS51192">
    <property type="entry name" value="HELICASE_ATP_BIND_1"/>
    <property type="match status" value="1"/>
</dbReference>
<dbReference type="InterPro" id="IPR050615">
    <property type="entry name" value="ATP-dep_DNA_Helicase"/>
</dbReference>
<protein>
    <submittedName>
        <fullName evidence="7">DEAD/DEAH box helicase</fullName>
    </submittedName>
</protein>
<dbReference type="Proteomes" id="UP000886858">
    <property type="component" value="Unassembled WGS sequence"/>
</dbReference>
<keyword evidence="1" id="KW-0547">Nucleotide-binding</keyword>
<keyword evidence="4" id="KW-0067">ATP-binding</keyword>
<evidence type="ECO:0000256" key="3">
    <source>
        <dbReference type="ARBA" id="ARBA00022806"/>
    </source>
</evidence>
<dbReference type="PANTHER" id="PTHR11274:SF0">
    <property type="entry name" value="GENERAL TRANSCRIPTION AND DNA REPAIR FACTOR IIH HELICASE SUBUNIT XPB"/>
    <property type="match status" value="1"/>
</dbReference>
<dbReference type="InterPro" id="IPR027417">
    <property type="entry name" value="P-loop_NTPase"/>
</dbReference>
<dbReference type="GO" id="GO:0005524">
    <property type="term" value="F:ATP binding"/>
    <property type="evidence" value="ECO:0007669"/>
    <property type="project" value="UniProtKB-KW"/>
</dbReference>
<reference evidence="7" key="2">
    <citation type="submission" date="2021-04" db="EMBL/GenBank/DDBJ databases">
        <authorList>
            <person name="Gilroy R."/>
        </authorList>
    </citation>
    <scope>NUCLEOTIDE SEQUENCE</scope>
    <source>
        <strain evidence="7">CHK179-7159</strain>
    </source>
</reference>
<dbReference type="Pfam" id="PF04851">
    <property type="entry name" value="ResIII"/>
    <property type="match status" value="1"/>
</dbReference>
<dbReference type="GO" id="GO:0004386">
    <property type="term" value="F:helicase activity"/>
    <property type="evidence" value="ECO:0007669"/>
    <property type="project" value="UniProtKB-KW"/>
</dbReference>
<accession>A0A9D2KZI6</accession>